<accession>A0ABN8ITF9</accession>
<evidence type="ECO:0000313" key="3">
    <source>
        <dbReference type="Proteomes" id="UP000837857"/>
    </source>
</evidence>
<feature type="signal peptide" evidence="1">
    <location>
        <begin position="1"/>
        <end position="22"/>
    </location>
</feature>
<reference evidence="2" key="1">
    <citation type="submission" date="2022-03" db="EMBL/GenBank/DDBJ databases">
        <authorList>
            <person name="Martin H S."/>
        </authorList>
    </citation>
    <scope>NUCLEOTIDE SEQUENCE</scope>
</reference>
<proteinExistence type="predicted"/>
<feature type="non-terminal residue" evidence="2">
    <location>
        <position position="92"/>
    </location>
</feature>
<dbReference type="Proteomes" id="UP000837857">
    <property type="component" value="Chromosome 3"/>
</dbReference>
<evidence type="ECO:0000313" key="2">
    <source>
        <dbReference type="EMBL" id="CAH2062954.1"/>
    </source>
</evidence>
<dbReference type="EMBL" id="OW152815">
    <property type="protein sequence ID" value="CAH2062954.1"/>
    <property type="molecule type" value="Genomic_DNA"/>
</dbReference>
<protein>
    <submittedName>
        <fullName evidence="2">Uncharacterized protein</fullName>
    </submittedName>
</protein>
<organism evidence="2 3">
    <name type="scientific">Iphiclides podalirius</name>
    <name type="common">scarce swallowtail</name>
    <dbReference type="NCBI Taxonomy" id="110791"/>
    <lineage>
        <taxon>Eukaryota</taxon>
        <taxon>Metazoa</taxon>
        <taxon>Ecdysozoa</taxon>
        <taxon>Arthropoda</taxon>
        <taxon>Hexapoda</taxon>
        <taxon>Insecta</taxon>
        <taxon>Pterygota</taxon>
        <taxon>Neoptera</taxon>
        <taxon>Endopterygota</taxon>
        <taxon>Lepidoptera</taxon>
        <taxon>Glossata</taxon>
        <taxon>Ditrysia</taxon>
        <taxon>Papilionoidea</taxon>
        <taxon>Papilionidae</taxon>
        <taxon>Papilioninae</taxon>
        <taxon>Iphiclides</taxon>
    </lineage>
</organism>
<feature type="chain" id="PRO_5045633272" evidence="1">
    <location>
        <begin position="23"/>
        <end position="92"/>
    </location>
</feature>
<sequence>MLTSNQIFLISILIIGRDFTTAFSTRNFDCGPYGFICEGVNRIRLCEGDNLLGPAFNCPANTVCNEDSSDVCENTINYIDPAISRTCVENLL</sequence>
<keyword evidence="1" id="KW-0732">Signal</keyword>
<evidence type="ECO:0000256" key="1">
    <source>
        <dbReference type="SAM" id="SignalP"/>
    </source>
</evidence>
<name>A0ABN8ITF9_9NEOP</name>
<gene>
    <name evidence="2" type="ORF">IPOD504_LOCUS12317</name>
</gene>
<keyword evidence="3" id="KW-1185">Reference proteome</keyword>